<reference evidence="1 2" key="5">
    <citation type="journal article" date="2002" name="Genome Biol.">
        <title>Heterochromatic sequences in a Drosophila whole-genome shotgun assembly.</title>
        <authorList>
            <person name="Hoskins R.A."/>
            <person name="Smith C.D."/>
            <person name="Carlson J.W."/>
            <person name="Carvalho A.B."/>
            <person name="Halpern A."/>
            <person name="Kaminker J.S."/>
            <person name="Kennedy C."/>
            <person name="Mungall C.J."/>
            <person name="Sullivan B.A."/>
            <person name="Sutton G.G."/>
            <person name="Yasuhara J.C."/>
            <person name="Wakimoto B.T."/>
            <person name="Myers E.W."/>
            <person name="Celniker S.E."/>
            <person name="Rubin G.M."/>
            <person name="Karpen G.H."/>
        </authorList>
    </citation>
    <scope>NUCLEOTIDE SEQUENCE [LARGE SCALE GENOMIC DNA]</scope>
    <source>
        <strain evidence="2">Berkeley</strain>
    </source>
</reference>
<reference evidence="1 2" key="3">
    <citation type="journal article" date="2002" name="Genome Biol.">
        <title>Annotation of the Drosophila melanogaster euchromatic genome: a systematic review.</title>
        <authorList>
            <person name="Misra S."/>
            <person name="Crosby M.A."/>
            <person name="Mungall C.J."/>
            <person name="Matthews B.B."/>
            <person name="Campbell K.S."/>
            <person name="Hradecky P."/>
            <person name="Huang Y."/>
            <person name="Kaminker J.S."/>
            <person name="Millburn G.H."/>
            <person name="Prochnik S.E."/>
            <person name="Smith C.D."/>
            <person name="Tupy J.L."/>
            <person name="Whitfied E.J."/>
            <person name="Bayraktaroglu L."/>
            <person name="Berman B.P."/>
            <person name="Bettencourt B.R."/>
            <person name="Celniker S.E."/>
            <person name="de Grey A.D."/>
            <person name="Drysdale R.A."/>
            <person name="Harris N.L."/>
            <person name="Richter J."/>
            <person name="Russo S."/>
            <person name="Schroeder A.J."/>
            <person name="Shu S.Q."/>
            <person name="Stapleton M."/>
            <person name="Yamada C."/>
            <person name="Ashburner M."/>
            <person name="Gelbart W.M."/>
            <person name="Rubin G.M."/>
            <person name="Lewis S.E."/>
        </authorList>
    </citation>
    <scope>GENOME REANNOTATION</scope>
    <source>
        <strain evidence="2">Berkeley</strain>
    </source>
</reference>
<proteinExistence type="predicted"/>
<accession>A0ACD4DB37</accession>
<protein>
    <submittedName>
        <fullName evidence="1">MSA micropeptide, isoform A</fullName>
    </submittedName>
</protein>
<evidence type="ECO:0000313" key="2">
    <source>
        <dbReference type="Proteomes" id="UP000000803"/>
    </source>
</evidence>
<reference evidence="1 2" key="9">
    <citation type="journal article" date="2015" name="G3 (Bethesda)">
        <title>Gene Model Annotations for Drosophila melanogaster: Impact of High-Throughput Data.</title>
        <authorList>
            <consortium name="FlyBase Consortium"/>
            <person name="Matthews B.B."/>
            <person name="Dos Santos G."/>
            <person name="Crosby M.A."/>
            <person name="Emmert D.B."/>
            <person name="St Pierre S.E."/>
            <person name="Gramates L.S."/>
            <person name="Zhou P."/>
            <person name="Schroeder A.J."/>
            <person name="Falls K."/>
            <person name="Strelets V."/>
            <person name="Russo S.M."/>
            <person name="Gelbart W.M."/>
            <person name="null"/>
        </authorList>
    </citation>
    <scope>NUCLEOTIDE SEQUENCE [LARGE SCALE GENOMIC DNA]</scope>
    <source>
        <strain evidence="2">Berkeley</strain>
    </source>
</reference>
<reference evidence="1 2" key="11">
    <citation type="journal article" date="2015" name="Genome Res.">
        <title>The Release 6 reference sequence of the Drosophila melanogaster genome.</title>
        <authorList>
            <person name="Hoskins R.A."/>
            <person name="Carlson J.W."/>
            <person name="Wan K.H."/>
            <person name="Park S."/>
            <person name="Mendez I."/>
            <person name="Galle S.E."/>
            <person name="Booth B.W."/>
            <person name="Pfeiffer B.D."/>
            <person name="George R.A."/>
            <person name="Svirskas R."/>
            <person name="Krzywinski M."/>
            <person name="Schein J."/>
            <person name="Accardo M.C."/>
            <person name="Damia E."/>
            <person name="Messina G."/>
            <person name="Mendez-Lago M."/>
            <person name="de Pablos B."/>
            <person name="Demakova O.V."/>
            <person name="Andreyeva E.N."/>
            <person name="Boldyreva L.V."/>
            <person name="Marra M."/>
            <person name="Carvalho A.B."/>
            <person name="Dimitri P."/>
            <person name="Villasante A."/>
            <person name="Zhimulev I.F."/>
            <person name="Rubin G.M."/>
            <person name="Karpen G.H."/>
            <person name="Celniker S.E."/>
        </authorList>
    </citation>
    <scope>NUCLEOTIDE SEQUENCE [LARGE SCALE GENOMIC DNA]</scope>
    <source>
        <strain evidence="2">Berkeley</strain>
    </source>
</reference>
<reference evidence="1 2" key="2">
    <citation type="journal article" date="2002" name="Genome Biol.">
        <title>Finishing a whole-genome shotgun: release 3 of the Drosophila melanogaster euchromatic genome sequence.</title>
        <authorList>
            <person name="Celniker S.E."/>
            <person name="Wheeler D.A."/>
            <person name="Kronmiller B."/>
            <person name="Carlson J.W."/>
            <person name="Halpern A."/>
            <person name="Patel S."/>
            <person name="Adams M."/>
            <person name="Champe M."/>
            <person name="Dugan S.P."/>
            <person name="Frise E."/>
            <person name="Hodgson A."/>
            <person name="George R.A."/>
            <person name="Hoskins R.A."/>
            <person name="Laverty T."/>
            <person name="Muzny D.M."/>
            <person name="Nelson C.R."/>
            <person name="Pacleb J.M."/>
            <person name="Park S."/>
            <person name="Pfeiffer B.D."/>
            <person name="Richards S."/>
            <person name="Sodergren E.J."/>
            <person name="Svirskas R."/>
            <person name="Tabor P.E."/>
            <person name="Wan K."/>
            <person name="Stapleton M."/>
            <person name="Sutton G.G."/>
            <person name="Venter C."/>
            <person name="Weinstock G."/>
            <person name="Scherer S.E."/>
            <person name="Myers E.W."/>
            <person name="Gibbs R.A."/>
            <person name="Rubin G.M."/>
        </authorList>
    </citation>
    <scope>NUCLEOTIDE SEQUENCE [LARGE SCALE GENOMIC DNA]</scope>
    <source>
        <strain evidence="2">Berkeley</strain>
    </source>
</reference>
<gene>
    <name evidence="1" type="primary">MSAmiP</name>
    <name evidence="1" type="synonym">CG46527</name>
    <name evidence="1" type="synonym">Dmel\CG46527</name>
    <name evidence="1" type="synonym">MSAmiP smORF</name>
    <name evidence="1" type="synonym">MSAmiP20</name>
    <name evidence="1" type="synonym">MSAmiP3</name>
    <name evidence="1" type="synonym">MSAmiP9</name>
    <name evidence="1" type="ORF">Dmel_CG46527</name>
</gene>
<dbReference type="EMBL" id="AE014297">
    <property type="protein sequence ID" value="UYI58781.1"/>
    <property type="molecule type" value="Genomic_DNA"/>
</dbReference>
<evidence type="ECO:0000313" key="1">
    <source>
        <dbReference type="EMBL" id="UYI58781.1"/>
    </source>
</evidence>
<reference evidence="1 2" key="4">
    <citation type="journal article" date="2002" name="Genome Biol.">
        <title>The transposable elements of the Drosophila melanogaster euchromatin: a genomics perspective.</title>
        <authorList>
            <person name="Kaminker J.S."/>
            <person name="Bergman C.M."/>
            <person name="Kronmiller B."/>
            <person name="Carlson J."/>
            <person name="Svirskas R."/>
            <person name="Patel S."/>
            <person name="Frise E."/>
            <person name="Wheeler D.A."/>
            <person name="Lewis S.E."/>
            <person name="Rubin G.M."/>
            <person name="Ashburner M."/>
            <person name="Celniker S.E."/>
        </authorList>
    </citation>
    <scope>NUCLEOTIDE SEQUENCE [LARGE SCALE GENOMIC DNA]</scope>
    <source>
        <strain evidence="2">Berkeley</strain>
    </source>
</reference>
<dbReference type="Proteomes" id="UP000000803">
    <property type="component" value="Chromosome 3R"/>
</dbReference>
<keyword evidence="2" id="KW-1185">Reference proteome</keyword>
<reference evidence="1 2" key="8">
    <citation type="journal article" date="2007" name="Science">
        <title>Sequence finishing and mapping of Drosophila melanogaster heterochromatin.</title>
        <authorList>
            <person name="Hoskins R.A."/>
            <person name="Carlson J.W."/>
            <person name="Kennedy C."/>
            <person name="Acevedo D."/>
            <person name="Evans-Holm M."/>
            <person name="Frise E."/>
            <person name="Wan K.H."/>
            <person name="Park S."/>
            <person name="Mendez-Lago M."/>
            <person name="Rossi F."/>
            <person name="Villasante A."/>
            <person name="Dimitri P."/>
            <person name="Karpen G.H."/>
            <person name="Celniker S.E."/>
        </authorList>
    </citation>
    <scope>NUCLEOTIDE SEQUENCE [LARGE SCALE GENOMIC DNA]</scope>
    <source>
        <strain evidence="2">Berkeley</strain>
    </source>
</reference>
<sequence>MLNLEFMSN</sequence>
<reference evidence="1 2" key="1">
    <citation type="journal article" date="2000" name="Science">
        <title>The genome sequence of Drosophila melanogaster.</title>
        <authorList>
            <person name="Adams M.D."/>
            <person name="Celniker S.E."/>
            <person name="Holt R.A."/>
            <person name="Evans C.A."/>
            <person name="Gocayne J.D."/>
            <person name="Amanatides P.G."/>
            <person name="Scherer S.E."/>
            <person name="Li P.W."/>
            <person name="Hoskins R.A."/>
            <person name="Galle R.F."/>
            <person name="George R.A."/>
            <person name="Lewis S.E."/>
            <person name="Richards S."/>
            <person name="Ashburner M."/>
            <person name="Henderson S.N."/>
            <person name="Sutton G.G."/>
            <person name="Wortman J.R."/>
            <person name="Yandell M.D."/>
            <person name="Zhang Q."/>
            <person name="Chen L.X."/>
            <person name="Brandon R.C."/>
            <person name="Rogers Y.H."/>
            <person name="Blazej R.G."/>
            <person name="Champe M."/>
            <person name="Pfeiffer B.D."/>
            <person name="Wan K.H."/>
            <person name="Doyle C."/>
            <person name="Baxter E.G."/>
            <person name="Helt G."/>
            <person name="Nelson C.R."/>
            <person name="Gabor G.L."/>
            <person name="Abril J.F."/>
            <person name="Agbayani A."/>
            <person name="An H.J."/>
            <person name="Andrews-Pfannkoch C."/>
            <person name="Baldwin D."/>
            <person name="Ballew R.M."/>
            <person name="Basu A."/>
            <person name="Baxendale J."/>
            <person name="Bayraktaroglu L."/>
            <person name="Beasley E.M."/>
            <person name="Beeson K.Y."/>
            <person name="Benos P.V."/>
            <person name="Berman B.P."/>
            <person name="Bhandari D."/>
            <person name="Bolshakov S."/>
            <person name="Borkova D."/>
            <person name="Botchan M.R."/>
            <person name="Bouck J."/>
            <person name="Brokstein P."/>
            <person name="Brottier P."/>
            <person name="Burtis K.C."/>
            <person name="Busam D.A."/>
            <person name="Butler H."/>
            <person name="Cadieu E."/>
            <person name="Center A."/>
            <person name="Chandra I."/>
            <person name="Cherry J.M."/>
            <person name="Cawley S."/>
            <person name="Dahlke C."/>
            <person name="Davenport L.B."/>
            <person name="Davies P."/>
            <person name="de Pablos B."/>
            <person name="Delcher A."/>
            <person name="Deng Z."/>
            <person name="Mays A.D."/>
            <person name="Dew I."/>
            <person name="Dietz S.M."/>
            <person name="Dodson K."/>
            <person name="Doup L.E."/>
            <person name="Downes M."/>
            <person name="Dugan-Rocha S."/>
            <person name="Dunkov B.C."/>
            <person name="Dunn P."/>
            <person name="Durbin K.J."/>
            <person name="Evangelista C.C."/>
            <person name="Ferraz C."/>
            <person name="Ferriera S."/>
            <person name="Fleischmann W."/>
            <person name="Fosler C."/>
            <person name="Gabrielian A.E."/>
            <person name="Garg N.S."/>
            <person name="Gelbart W.M."/>
            <person name="Glasser K."/>
            <person name="Glodek A."/>
            <person name="Gong F."/>
            <person name="Gorrell J.H."/>
            <person name="Gu Z."/>
            <person name="Guan P."/>
            <person name="Harris M."/>
            <person name="Harris N.L."/>
            <person name="Harvey D."/>
            <person name="Heiman T.J."/>
            <person name="Hernandez J.R."/>
            <person name="Houck J."/>
            <person name="Hostin D."/>
            <person name="Houston K.A."/>
            <person name="Howland T.J."/>
            <person name="Wei M.H."/>
            <person name="Ibegwam C."/>
            <person name="Jalali M."/>
            <person name="Kalush F."/>
            <person name="Karpen G.H."/>
            <person name="Ke Z."/>
            <person name="Kennison J.A."/>
            <person name="Ketchum K.A."/>
            <person name="Kimmel B.E."/>
            <person name="Kodira C.D."/>
            <person name="Kraft C."/>
            <person name="Kravitz S."/>
            <person name="Kulp D."/>
            <person name="Lai Z."/>
            <person name="Lasko P."/>
            <person name="Lei Y."/>
            <person name="Levitsky A.A."/>
            <person name="Li J."/>
            <person name="Li Z."/>
            <person name="Liang Y."/>
            <person name="Lin X."/>
            <person name="Liu X."/>
            <person name="Mattei B."/>
            <person name="McIntosh T.C."/>
            <person name="McLeod M.P."/>
            <person name="McPherson D."/>
            <person name="Merkulov G."/>
            <person name="Milshina N.V."/>
            <person name="Mobarry C."/>
            <person name="Morris J."/>
            <person name="Moshrefi A."/>
            <person name="Mount S.M."/>
            <person name="Moy M."/>
            <person name="Murphy B."/>
            <person name="Murphy L."/>
            <person name="Muzny D.M."/>
            <person name="Nelson D.L."/>
            <person name="Nelson D.R."/>
            <person name="Nelson K.A."/>
            <person name="Nixon K."/>
            <person name="Nusskern D.R."/>
            <person name="Pacleb J.M."/>
            <person name="Palazzolo M."/>
            <person name="Pittman G.S."/>
            <person name="Pan S."/>
            <person name="Pollard J."/>
            <person name="Puri V."/>
            <person name="Reese M.G."/>
            <person name="Reinert K."/>
            <person name="Remington K."/>
            <person name="Saunders R.D."/>
            <person name="Scheeler F."/>
            <person name="Shen H."/>
            <person name="Shue B.C."/>
            <person name="Siden-Kiamos I."/>
            <person name="Simpson M."/>
            <person name="Skupski M.P."/>
            <person name="Smith T."/>
            <person name="Spier E."/>
            <person name="Spradling A.C."/>
            <person name="Stapleton M."/>
            <person name="Strong R."/>
            <person name="Sun E."/>
            <person name="Svirskas R."/>
            <person name="Tector C."/>
            <person name="Turner R."/>
            <person name="Venter E."/>
            <person name="Wang A.H."/>
            <person name="Wang X."/>
            <person name="Wang Z.Y."/>
            <person name="Wassarman D.A."/>
            <person name="Weinstock G.M."/>
            <person name="Weissenbach J."/>
            <person name="Williams S.M."/>
            <person name="WoodageT"/>
            <person name="Worley K.C."/>
            <person name="Wu D."/>
            <person name="Yang S."/>
            <person name="Yao Q.A."/>
            <person name="Ye J."/>
            <person name="Yeh R.F."/>
            <person name="Zaveri J.S."/>
            <person name="Zhan M."/>
            <person name="Zhang G."/>
            <person name="Zhao Q."/>
            <person name="Zheng L."/>
            <person name="Zheng X.H."/>
            <person name="Zhong F.N."/>
            <person name="Zhong W."/>
            <person name="Zhou X."/>
            <person name="Zhu S."/>
            <person name="Zhu X."/>
            <person name="Smith H.O."/>
            <person name="Gibbs R.A."/>
            <person name="Myers E.W."/>
            <person name="Rubin G.M."/>
            <person name="Venter J.C."/>
        </authorList>
    </citation>
    <scope>NUCLEOTIDE SEQUENCE [LARGE SCALE GENOMIC DNA]</scope>
    <source>
        <strain evidence="2">Berkeley</strain>
    </source>
</reference>
<organism evidence="1 2">
    <name type="scientific">Drosophila melanogaster</name>
    <name type="common">Fruit fly</name>
    <dbReference type="NCBI Taxonomy" id="7227"/>
    <lineage>
        <taxon>Eukaryota</taxon>
        <taxon>Metazoa</taxon>
        <taxon>Ecdysozoa</taxon>
        <taxon>Arthropoda</taxon>
        <taxon>Hexapoda</taxon>
        <taxon>Insecta</taxon>
        <taxon>Pterygota</taxon>
        <taxon>Neoptera</taxon>
        <taxon>Endopterygota</taxon>
        <taxon>Diptera</taxon>
        <taxon>Brachycera</taxon>
        <taxon>Muscomorpha</taxon>
        <taxon>Ephydroidea</taxon>
        <taxon>Drosophilidae</taxon>
        <taxon>Drosophila</taxon>
        <taxon>Sophophora</taxon>
    </lineage>
</organism>
<reference evidence="1 2" key="7">
    <citation type="journal article" date="2007" name="Science">
        <title>The Release 5.1 annotation of Drosophila melanogaster heterochromatin.</title>
        <authorList>
            <person name="Smith C.D."/>
            <person name="Shu S."/>
            <person name="Mungall C.J."/>
            <person name="Karpen G.H."/>
        </authorList>
    </citation>
    <scope>NUCLEOTIDE SEQUENCE [LARGE SCALE GENOMIC DNA]</scope>
    <source>
        <strain evidence="2">Berkeley</strain>
    </source>
</reference>
<reference evidence="1 2" key="6">
    <citation type="journal article" date="2005" name="PLoS Comput. Biol.">
        <title>Combined evidence annotation of transposable elements in genome sequences.</title>
        <authorList>
            <person name="Quesneville H."/>
            <person name="Bergman C.M."/>
            <person name="Andrieu O."/>
            <person name="Autard D."/>
            <person name="Nouaud D."/>
            <person name="Ashburner M."/>
            <person name="Anxolabehere D."/>
        </authorList>
    </citation>
    <scope>NUCLEOTIDE SEQUENCE [LARGE SCALE GENOMIC DNA]</scope>
    <source>
        <strain evidence="2">Berkeley</strain>
    </source>
</reference>
<name>A0ACD4DB37_DROME</name>
<reference evidence="1 2" key="10">
    <citation type="journal article" date="2015" name="G3 (Bethesda)">
        <title>Gene Model Annotations for Drosophila melanogaster: The Rule-Benders.</title>
        <authorList>
            <consortium name="FlyBase Consortium"/>
            <person name="Crosby M.A."/>
            <person name="Gramates L.S."/>
            <person name="Dos Santos G."/>
            <person name="Matthews B.B."/>
            <person name="St Pierre S.E."/>
            <person name="Zhou P."/>
            <person name="Schroeder A.J."/>
            <person name="Falls K."/>
            <person name="Emmert D.B."/>
            <person name="Russo S.M."/>
            <person name="Gelbart W.M."/>
            <person name="null"/>
        </authorList>
    </citation>
    <scope>NUCLEOTIDE SEQUENCE [LARGE SCALE GENOMIC DNA]</scope>
    <source>
        <strain evidence="2">Berkeley</strain>
    </source>
</reference>